<dbReference type="EMBL" id="CP045273">
    <property type="protein sequence ID" value="QJX80253.1"/>
    <property type="molecule type" value="Genomic_DNA"/>
</dbReference>
<evidence type="ECO:0000313" key="1">
    <source>
        <dbReference type="EMBL" id="QJX80253.1"/>
    </source>
</evidence>
<accession>A0A6M6DZD7</accession>
<name>A0A6M6DZD7_PRIMG</name>
<dbReference type="Proteomes" id="UP000501076">
    <property type="component" value="Plasmid pFDU301A"/>
</dbReference>
<reference evidence="1 2" key="1">
    <citation type="submission" date="2019-10" db="EMBL/GenBank/DDBJ databases">
        <title>Complete genome sequences for adaption low water activity.</title>
        <authorList>
            <person name="Zhao L."/>
            <person name="Zhong J."/>
        </authorList>
    </citation>
    <scope>NUCLEOTIDE SEQUENCE [LARGE SCALE GENOMIC DNA]</scope>
    <source>
        <strain evidence="1 2">FDU301</strain>
        <plasmid evidence="2">pfdu301a</plasmid>
    </source>
</reference>
<proteinExistence type="predicted"/>
<evidence type="ECO:0000313" key="2">
    <source>
        <dbReference type="Proteomes" id="UP000501076"/>
    </source>
</evidence>
<sequence length="537" mass="62627">MAEAKKGLLLKLEELKKVFDVEHDVPEVITIDVEVKVTGAKANVVVFGEVYKNEYVRIAGFDIKNASSSIGPVKLKRITESLENTFLQKKFLLEGLELELGYIYGEHKFSETSKAVKREIVYVEKVSTEKMELLLEDVLTLAYKAVEKRTIYYFNNKLYVRTEEAITLKKEERFEQSVESCLGNLYSNSAVDKVGKFYSPIEVHDPNNIRLFISDRWNKEYDLKAKTVLYKNQAHYDKGLTLNEVVIDKEQNGIKVPKEWKNPELPFMIGDAIIYSKRLVGEPTPTFEKGSWVQVNYVGENLSDEVGKYGKVIEQKGPELIVAWEDKYEIEHSSINYRYVNKVSNPVVKLETPVFVEFKKALRYETEFIKGFGWVVEKTDNVSKVIPIRNSAPYIKCSLGHRYEINDNHHLYGEFENQFKVETNEKLNFVLVPNSQIVKQNISDDFISFMIIEEVDAVKYSAIENVLKMSKVCEQRNLMYFTDLLYFLEKTYQFDRLVKDFCEYVLALKDSYSYGSQYERKENEIEEWIFERIDITK</sequence>
<gene>
    <name evidence="1" type="ORF">FDZ14_29595</name>
</gene>
<keyword evidence="1" id="KW-0614">Plasmid</keyword>
<geneLocation type="plasmid" evidence="2">
    <name>pfdu301a</name>
</geneLocation>
<dbReference type="RefSeq" id="WP_171778239.1">
    <property type="nucleotide sequence ID" value="NZ_CP045273.1"/>
</dbReference>
<protein>
    <submittedName>
        <fullName evidence="1">Uncharacterized protein</fullName>
    </submittedName>
</protein>
<organism evidence="1 2">
    <name type="scientific">Priestia megaterium</name>
    <name type="common">Bacillus megaterium</name>
    <dbReference type="NCBI Taxonomy" id="1404"/>
    <lineage>
        <taxon>Bacteria</taxon>
        <taxon>Bacillati</taxon>
        <taxon>Bacillota</taxon>
        <taxon>Bacilli</taxon>
        <taxon>Bacillales</taxon>
        <taxon>Bacillaceae</taxon>
        <taxon>Priestia</taxon>
    </lineage>
</organism>
<dbReference type="AlphaFoldDB" id="A0A6M6DZD7"/>